<evidence type="ECO:0000256" key="3">
    <source>
        <dbReference type="SAM" id="MobiDB-lite"/>
    </source>
</evidence>
<proteinExistence type="predicted"/>
<dbReference type="GO" id="GO:0016829">
    <property type="term" value="F:lyase activity"/>
    <property type="evidence" value="ECO:0007669"/>
    <property type="project" value="UniProtKB-KW"/>
</dbReference>
<evidence type="ECO:0000256" key="1">
    <source>
        <dbReference type="ARBA" id="ARBA00022737"/>
    </source>
</evidence>
<feature type="region of interest" description="Disordered" evidence="3">
    <location>
        <begin position="313"/>
        <end position="344"/>
    </location>
</feature>
<name>A0A518B7X9_9BACT</name>
<dbReference type="Gene3D" id="2.120.10.30">
    <property type="entry name" value="TolB, C-terminal domain"/>
    <property type="match status" value="3"/>
</dbReference>
<dbReference type="PANTHER" id="PTHR46388:SF2">
    <property type="entry name" value="NHL REPEAT-CONTAINING PROTEIN 2"/>
    <property type="match status" value="1"/>
</dbReference>
<feature type="repeat" description="NHL" evidence="2">
    <location>
        <begin position="343"/>
        <end position="373"/>
    </location>
</feature>
<dbReference type="EMBL" id="CP036279">
    <property type="protein sequence ID" value="QDU63076.1"/>
    <property type="molecule type" value="Genomic_DNA"/>
</dbReference>
<gene>
    <name evidence="5" type="primary">vgb</name>
    <name evidence="5" type="ORF">Pan216_39510</name>
</gene>
<dbReference type="KEGG" id="knv:Pan216_39510"/>
<organism evidence="5 6">
    <name type="scientific">Kolteria novifilia</name>
    <dbReference type="NCBI Taxonomy" id="2527975"/>
    <lineage>
        <taxon>Bacteria</taxon>
        <taxon>Pseudomonadati</taxon>
        <taxon>Planctomycetota</taxon>
        <taxon>Planctomycetia</taxon>
        <taxon>Kolteriales</taxon>
        <taxon>Kolteriaceae</taxon>
        <taxon>Kolteria</taxon>
    </lineage>
</organism>
<dbReference type="PROSITE" id="PS51125">
    <property type="entry name" value="NHL"/>
    <property type="match status" value="1"/>
</dbReference>
<dbReference type="SUPFAM" id="SSF101898">
    <property type="entry name" value="NHL repeat"/>
    <property type="match status" value="1"/>
</dbReference>
<dbReference type="AlphaFoldDB" id="A0A518B7X9"/>
<evidence type="ECO:0000313" key="6">
    <source>
        <dbReference type="Proteomes" id="UP000317093"/>
    </source>
</evidence>
<dbReference type="PANTHER" id="PTHR46388">
    <property type="entry name" value="NHL REPEAT-CONTAINING PROTEIN 2"/>
    <property type="match status" value="1"/>
</dbReference>
<evidence type="ECO:0000313" key="5">
    <source>
        <dbReference type="EMBL" id="QDU63076.1"/>
    </source>
</evidence>
<sequence precursor="true">MKHTIWAWLAVSLFSLPSGWASAGTIETIAGTGKKAPDSSEGQALEINIHQPFGVLPGPDGDLYVVERGDHRILRINRETGKVRCIAGTGENGYEGDGGPAVRAKLSDPHEIRFDSDGNLYISERQSHVIRRIDHRTGVISTFAGNGTPGTKGDGGPANEAQLKQPHSMAFDSEGNLYIADTGNHLVRRVDAKTGKIETILGTGKRKFPKDGAPAKGQPINGPRAVEVGGKNLWLALREGNRVYKYDLDDKTIHHVAGTGKGGHGGDDGPALKSQVAAPKGIAIGPNGKIYLADSSNDMIRVINPDAETIHRVAGLPPQKGDPKRKKSRGYNGDGIDPREAKLNNPHGIFVGADGTIYIGDSDNHRVRIIRPTLADSQR</sequence>
<keyword evidence="6" id="KW-1185">Reference proteome</keyword>
<dbReference type="RefSeq" id="WP_145260268.1">
    <property type="nucleotide sequence ID" value="NZ_CP036279.1"/>
</dbReference>
<protein>
    <submittedName>
        <fullName evidence="5">Virginiamycin B lyase</fullName>
    </submittedName>
</protein>
<evidence type="ECO:0000256" key="2">
    <source>
        <dbReference type="PROSITE-ProRule" id="PRU00504"/>
    </source>
</evidence>
<evidence type="ECO:0000256" key="4">
    <source>
        <dbReference type="SAM" id="SignalP"/>
    </source>
</evidence>
<dbReference type="Pfam" id="PF01436">
    <property type="entry name" value="NHL"/>
    <property type="match status" value="2"/>
</dbReference>
<accession>A0A518B7X9</accession>
<feature type="chain" id="PRO_5021875109" evidence="4">
    <location>
        <begin position="24"/>
        <end position="379"/>
    </location>
</feature>
<dbReference type="Proteomes" id="UP000317093">
    <property type="component" value="Chromosome"/>
</dbReference>
<keyword evidence="1" id="KW-0677">Repeat</keyword>
<dbReference type="InterPro" id="IPR001258">
    <property type="entry name" value="NHL_repeat"/>
</dbReference>
<dbReference type="InterPro" id="IPR011042">
    <property type="entry name" value="6-blade_b-propeller_TolB-like"/>
</dbReference>
<reference evidence="5 6" key="1">
    <citation type="submission" date="2019-02" db="EMBL/GenBank/DDBJ databases">
        <title>Deep-cultivation of Planctomycetes and their phenomic and genomic characterization uncovers novel biology.</title>
        <authorList>
            <person name="Wiegand S."/>
            <person name="Jogler M."/>
            <person name="Boedeker C."/>
            <person name="Pinto D."/>
            <person name="Vollmers J."/>
            <person name="Rivas-Marin E."/>
            <person name="Kohn T."/>
            <person name="Peeters S.H."/>
            <person name="Heuer A."/>
            <person name="Rast P."/>
            <person name="Oberbeckmann S."/>
            <person name="Bunk B."/>
            <person name="Jeske O."/>
            <person name="Meyerdierks A."/>
            <person name="Storesund J.E."/>
            <person name="Kallscheuer N."/>
            <person name="Luecker S."/>
            <person name="Lage O.M."/>
            <person name="Pohl T."/>
            <person name="Merkel B.J."/>
            <person name="Hornburger P."/>
            <person name="Mueller R.-W."/>
            <person name="Bruemmer F."/>
            <person name="Labrenz M."/>
            <person name="Spormann A.M."/>
            <person name="Op den Camp H."/>
            <person name="Overmann J."/>
            <person name="Amann R."/>
            <person name="Jetten M.S.M."/>
            <person name="Mascher T."/>
            <person name="Medema M.H."/>
            <person name="Devos D.P."/>
            <person name="Kaster A.-K."/>
            <person name="Ovreas L."/>
            <person name="Rohde M."/>
            <person name="Galperin M.Y."/>
            <person name="Jogler C."/>
        </authorList>
    </citation>
    <scope>NUCLEOTIDE SEQUENCE [LARGE SCALE GENOMIC DNA]</scope>
    <source>
        <strain evidence="5 6">Pan216</strain>
    </source>
</reference>
<keyword evidence="5" id="KW-0456">Lyase</keyword>
<feature type="signal peptide" evidence="4">
    <location>
        <begin position="1"/>
        <end position="23"/>
    </location>
</feature>
<keyword evidence="4" id="KW-0732">Signal</keyword>
<dbReference type="OrthoDB" id="9799230at2"/>